<dbReference type="AlphaFoldDB" id="A0A1E4TKE3"/>
<evidence type="ECO:0000313" key="2">
    <source>
        <dbReference type="EMBL" id="ODV92230.1"/>
    </source>
</evidence>
<gene>
    <name evidence="2" type="ORF">CANCADRAFT_42845</name>
</gene>
<name>A0A1E4TKE3_9ASCO</name>
<organism evidence="2 3">
    <name type="scientific">Tortispora caseinolytica NRRL Y-17796</name>
    <dbReference type="NCBI Taxonomy" id="767744"/>
    <lineage>
        <taxon>Eukaryota</taxon>
        <taxon>Fungi</taxon>
        <taxon>Dikarya</taxon>
        <taxon>Ascomycota</taxon>
        <taxon>Saccharomycotina</taxon>
        <taxon>Trigonopsidomycetes</taxon>
        <taxon>Trigonopsidales</taxon>
        <taxon>Trigonopsidaceae</taxon>
        <taxon>Tortispora</taxon>
    </lineage>
</organism>
<dbReference type="InterPro" id="IPR029071">
    <property type="entry name" value="Ubiquitin-like_domsf"/>
</dbReference>
<evidence type="ECO:0000259" key="1">
    <source>
        <dbReference type="PROSITE" id="PS50053"/>
    </source>
</evidence>
<dbReference type="SUPFAM" id="SSF54236">
    <property type="entry name" value="Ubiquitin-like"/>
    <property type="match status" value="1"/>
</dbReference>
<dbReference type="PROSITE" id="PS50053">
    <property type="entry name" value="UBIQUITIN_2"/>
    <property type="match status" value="1"/>
</dbReference>
<feature type="domain" description="Ubiquitin-like" evidence="1">
    <location>
        <begin position="54"/>
        <end position="112"/>
    </location>
</feature>
<dbReference type="Proteomes" id="UP000095023">
    <property type="component" value="Unassembled WGS sequence"/>
</dbReference>
<evidence type="ECO:0000313" key="3">
    <source>
        <dbReference type="Proteomes" id="UP000095023"/>
    </source>
</evidence>
<dbReference type="InterPro" id="IPR000626">
    <property type="entry name" value="Ubiquitin-like_dom"/>
</dbReference>
<protein>
    <recommendedName>
        <fullName evidence="1">Ubiquitin-like domain-containing protein</fullName>
    </recommendedName>
</protein>
<keyword evidence="3" id="KW-1185">Reference proteome</keyword>
<sequence length="177" mass="19320">MSVDEATFVRAYISLLNSKSIGSNIFGGGAPEILPPLDGMKAQPTGQETDDQLVSVNVKTLRPPVKSTEISVKPTDTVFYLKEQLKKVAGFENVLKLLIKGKVLKDSMQIREAYDGTSTIIAMLGAAPTASETSAQSSTQFEMTDKVWSEIRTCLVNSDHVPDNAVDGIMQRLKQNW</sequence>
<accession>A0A1E4TKE3</accession>
<dbReference type="CDD" id="cd17039">
    <property type="entry name" value="Ubl_ubiquitin_like"/>
    <property type="match status" value="1"/>
</dbReference>
<dbReference type="Pfam" id="PF00240">
    <property type="entry name" value="ubiquitin"/>
    <property type="match status" value="1"/>
</dbReference>
<dbReference type="Gene3D" id="3.10.20.90">
    <property type="entry name" value="Phosphatidylinositol 3-kinase Catalytic Subunit, Chain A, domain 1"/>
    <property type="match status" value="1"/>
</dbReference>
<proteinExistence type="predicted"/>
<dbReference type="EMBL" id="KV453841">
    <property type="protein sequence ID" value="ODV92230.1"/>
    <property type="molecule type" value="Genomic_DNA"/>
</dbReference>
<reference evidence="3" key="1">
    <citation type="submission" date="2016-02" db="EMBL/GenBank/DDBJ databases">
        <title>Comparative genomics of biotechnologically important yeasts.</title>
        <authorList>
            <consortium name="DOE Joint Genome Institute"/>
            <person name="Riley R."/>
            <person name="Haridas S."/>
            <person name="Wolfe K.H."/>
            <person name="Lopes M.R."/>
            <person name="Hittinger C.T."/>
            <person name="Goker M."/>
            <person name="Salamov A."/>
            <person name="Wisecaver J."/>
            <person name="Long T.M."/>
            <person name="Aerts A.L."/>
            <person name="Barry K."/>
            <person name="Choi C."/>
            <person name="Clum A."/>
            <person name="Coughlan A.Y."/>
            <person name="Deshpande S."/>
            <person name="Douglass A.P."/>
            <person name="Hanson S.J."/>
            <person name="Klenk H.-P."/>
            <person name="Labutti K."/>
            <person name="Lapidus A."/>
            <person name="Lindquist E."/>
            <person name="Lipzen A."/>
            <person name="Meier-Kolthoff J.P."/>
            <person name="Ohm R.A."/>
            <person name="Otillar R.P."/>
            <person name="Pangilinan J."/>
            <person name="Peng Y."/>
            <person name="Rokas A."/>
            <person name="Rosa C.A."/>
            <person name="Scheuner C."/>
            <person name="Sibirny A.A."/>
            <person name="Slot J.C."/>
            <person name="Stielow J.B."/>
            <person name="Sun H."/>
            <person name="Kurtzman C.P."/>
            <person name="Blackwell M."/>
            <person name="Jeffries T.W."/>
            <person name="Grigoriev I.V."/>
        </authorList>
    </citation>
    <scope>NUCLEOTIDE SEQUENCE [LARGE SCALE GENOMIC DNA]</scope>
    <source>
        <strain evidence="3">NRRL Y-17796</strain>
    </source>
</reference>